<dbReference type="Pfam" id="PF00668">
    <property type="entry name" value="Condensation"/>
    <property type="match status" value="1"/>
</dbReference>
<dbReference type="InterPro" id="IPR010071">
    <property type="entry name" value="AA_adenyl_dom"/>
</dbReference>
<dbReference type="Pfam" id="PF00550">
    <property type="entry name" value="PP-binding"/>
    <property type="match status" value="1"/>
</dbReference>
<proteinExistence type="predicted"/>
<dbReference type="InterPro" id="IPR000873">
    <property type="entry name" value="AMP-dep_synth/lig_dom"/>
</dbReference>
<dbReference type="InterPro" id="IPR009081">
    <property type="entry name" value="PP-bd_ACP"/>
</dbReference>
<dbReference type="FunFam" id="3.30.300.30:FF:000010">
    <property type="entry name" value="Enterobactin synthetase component F"/>
    <property type="match status" value="1"/>
</dbReference>
<dbReference type="EMBL" id="RJKM01000001">
    <property type="protein sequence ID" value="ROP35985.1"/>
    <property type="molecule type" value="Genomic_DNA"/>
</dbReference>
<dbReference type="SMART" id="SM00823">
    <property type="entry name" value="PKS_PP"/>
    <property type="match status" value="1"/>
</dbReference>
<dbReference type="Gene3D" id="3.30.559.10">
    <property type="entry name" value="Chloramphenicol acetyltransferase-like domain"/>
    <property type="match status" value="1"/>
</dbReference>
<dbReference type="Gene3D" id="3.40.50.1820">
    <property type="entry name" value="alpha/beta hydrolase"/>
    <property type="match status" value="1"/>
</dbReference>
<dbReference type="GO" id="GO:0003824">
    <property type="term" value="F:catalytic activity"/>
    <property type="evidence" value="ECO:0007669"/>
    <property type="project" value="InterPro"/>
</dbReference>
<keyword evidence="6" id="KW-1185">Reference proteome</keyword>
<dbReference type="CDD" id="cd19543">
    <property type="entry name" value="DCL_NRPS"/>
    <property type="match status" value="1"/>
</dbReference>
<dbReference type="Pfam" id="PF00975">
    <property type="entry name" value="Thioesterase"/>
    <property type="match status" value="1"/>
</dbReference>
<dbReference type="Proteomes" id="UP000268727">
    <property type="component" value="Unassembled WGS sequence"/>
</dbReference>
<keyword evidence="3" id="KW-0597">Phosphoprotein</keyword>
<dbReference type="FunFam" id="3.40.50.980:FF:000002">
    <property type="entry name" value="Enterobactin synthetase component F"/>
    <property type="match status" value="1"/>
</dbReference>
<dbReference type="InterPro" id="IPR045851">
    <property type="entry name" value="AMP-bd_C_sf"/>
</dbReference>
<dbReference type="InterPro" id="IPR042099">
    <property type="entry name" value="ANL_N_sf"/>
</dbReference>
<gene>
    <name evidence="5" type="ORF">EDD40_1244</name>
</gene>
<dbReference type="InterPro" id="IPR006162">
    <property type="entry name" value="Ppantetheine_attach_site"/>
</dbReference>
<dbReference type="PANTHER" id="PTHR45527">
    <property type="entry name" value="NONRIBOSOMAL PEPTIDE SYNTHETASE"/>
    <property type="match status" value="1"/>
</dbReference>
<dbReference type="Pfam" id="PF13193">
    <property type="entry name" value="AMP-binding_C"/>
    <property type="match status" value="1"/>
</dbReference>
<dbReference type="InterPro" id="IPR001242">
    <property type="entry name" value="Condensation_dom"/>
</dbReference>
<dbReference type="InterPro" id="IPR001031">
    <property type="entry name" value="Thioesterase"/>
</dbReference>
<dbReference type="OrthoDB" id="2472181at2"/>
<dbReference type="Gene3D" id="3.30.300.30">
    <property type="match status" value="1"/>
</dbReference>
<dbReference type="InterPro" id="IPR036736">
    <property type="entry name" value="ACP-like_sf"/>
</dbReference>
<dbReference type="GO" id="GO:0043041">
    <property type="term" value="P:amino acid activation for nonribosomal peptide biosynthetic process"/>
    <property type="evidence" value="ECO:0007669"/>
    <property type="project" value="TreeGrafter"/>
</dbReference>
<dbReference type="GO" id="GO:0031177">
    <property type="term" value="F:phosphopantetheine binding"/>
    <property type="evidence" value="ECO:0007669"/>
    <property type="project" value="InterPro"/>
</dbReference>
<dbReference type="SUPFAM" id="SSF47336">
    <property type="entry name" value="ACP-like"/>
    <property type="match status" value="1"/>
</dbReference>
<name>A0A3N1H0A1_9PSEU</name>
<dbReference type="CDD" id="cd17646">
    <property type="entry name" value="A_NRPS_AB3403-like"/>
    <property type="match status" value="1"/>
</dbReference>
<dbReference type="FunFam" id="3.40.50.12780:FF:000012">
    <property type="entry name" value="Non-ribosomal peptide synthetase"/>
    <property type="match status" value="1"/>
</dbReference>
<dbReference type="Pfam" id="PF00501">
    <property type="entry name" value="AMP-binding"/>
    <property type="match status" value="1"/>
</dbReference>
<dbReference type="Gene3D" id="3.30.559.30">
    <property type="entry name" value="Nonribosomal peptide synthetase, condensation domain"/>
    <property type="match status" value="1"/>
</dbReference>
<evidence type="ECO:0000259" key="4">
    <source>
        <dbReference type="PROSITE" id="PS50075"/>
    </source>
</evidence>
<dbReference type="InterPro" id="IPR020845">
    <property type="entry name" value="AMP-binding_CS"/>
</dbReference>
<dbReference type="InterPro" id="IPR020806">
    <property type="entry name" value="PKS_PP-bd"/>
</dbReference>
<dbReference type="GO" id="GO:0044550">
    <property type="term" value="P:secondary metabolite biosynthetic process"/>
    <property type="evidence" value="ECO:0007669"/>
    <property type="project" value="UniProtKB-ARBA"/>
</dbReference>
<comment type="cofactor">
    <cofactor evidence="1">
        <name>pantetheine 4'-phosphate</name>
        <dbReference type="ChEBI" id="CHEBI:47942"/>
    </cofactor>
</comment>
<dbReference type="PROSITE" id="PS00455">
    <property type="entry name" value="AMP_BINDING"/>
    <property type="match status" value="1"/>
</dbReference>
<dbReference type="Gene3D" id="3.40.50.12780">
    <property type="entry name" value="N-terminal domain of ligase-like"/>
    <property type="match status" value="1"/>
</dbReference>
<dbReference type="PANTHER" id="PTHR45527:SF1">
    <property type="entry name" value="FATTY ACID SYNTHASE"/>
    <property type="match status" value="1"/>
</dbReference>
<evidence type="ECO:0000313" key="5">
    <source>
        <dbReference type="EMBL" id="ROP35985.1"/>
    </source>
</evidence>
<evidence type="ECO:0000256" key="1">
    <source>
        <dbReference type="ARBA" id="ARBA00001957"/>
    </source>
</evidence>
<dbReference type="InterPro" id="IPR025110">
    <property type="entry name" value="AMP-bd_C"/>
</dbReference>
<dbReference type="RefSeq" id="WP_123742040.1">
    <property type="nucleotide sequence ID" value="NZ_RJKM01000001.1"/>
</dbReference>
<dbReference type="GO" id="GO:0008610">
    <property type="term" value="P:lipid biosynthetic process"/>
    <property type="evidence" value="ECO:0007669"/>
    <property type="project" value="UniProtKB-ARBA"/>
</dbReference>
<dbReference type="GO" id="GO:0005829">
    <property type="term" value="C:cytosol"/>
    <property type="evidence" value="ECO:0007669"/>
    <property type="project" value="TreeGrafter"/>
</dbReference>
<dbReference type="SUPFAM" id="SSF53474">
    <property type="entry name" value="alpha/beta-Hydrolases"/>
    <property type="match status" value="1"/>
</dbReference>
<organism evidence="5 6">
    <name type="scientific">Saccharothrix texasensis</name>
    <dbReference type="NCBI Taxonomy" id="103734"/>
    <lineage>
        <taxon>Bacteria</taxon>
        <taxon>Bacillati</taxon>
        <taxon>Actinomycetota</taxon>
        <taxon>Actinomycetes</taxon>
        <taxon>Pseudonocardiales</taxon>
        <taxon>Pseudonocardiaceae</taxon>
        <taxon>Saccharothrix</taxon>
    </lineage>
</organism>
<dbReference type="SUPFAM" id="SSF56801">
    <property type="entry name" value="Acetyl-CoA synthetase-like"/>
    <property type="match status" value="1"/>
</dbReference>
<dbReference type="InterPro" id="IPR020802">
    <property type="entry name" value="TesA-like"/>
</dbReference>
<dbReference type="InterPro" id="IPR029058">
    <property type="entry name" value="AB_hydrolase_fold"/>
</dbReference>
<feature type="domain" description="Carrier" evidence="4">
    <location>
        <begin position="955"/>
        <end position="1030"/>
    </location>
</feature>
<evidence type="ECO:0000313" key="6">
    <source>
        <dbReference type="Proteomes" id="UP000268727"/>
    </source>
</evidence>
<evidence type="ECO:0000256" key="3">
    <source>
        <dbReference type="ARBA" id="ARBA00022553"/>
    </source>
</evidence>
<protein>
    <submittedName>
        <fullName evidence="5">Amino acid adenylation domain-containing protein</fullName>
    </submittedName>
</protein>
<accession>A0A3N1H0A1</accession>
<dbReference type="FunFam" id="2.30.38.10:FF:000001">
    <property type="entry name" value="Non-ribosomal peptide synthetase PvdI"/>
    <property type="match status" value="1"/>
</dbReference>
<dbReference type="SUPFAM" id="SSF52777">
    <property type="entry name" value="CoA-dependent acyltransferases"/>
    <property type="match status" value="2"/>
</dbReference>
<dbReference type="PROSITE" id="PS50075">
    <property type="entry name" value="CARRIER"/>
    <property type="match status" value="1"/>
</dbReference>
<dbReference type="InterPro" id="IPR023213">
    <property type="entry name" value="CAT-like_dom_sf"/>
</dbReference>
<dbReference type="SMART" id="SM00824">
    <property type="entry name" value="PKS_TE"/>
    <property type="match status" value="1"/>
</dbReference>
<evidence type="ECO:0000256" key="2">
    <source>
        <dbReference type="ARBA" id="ARBA00022450"/>
    </source>
</evidence>
<reference evidence="5 6" key="1">
    <citation type="submission" date="2018-11" db="EMBL/GenBank/DDBJ databases">
        <title>Sequencing the genomes of 1000 actinobacteria strains.</title>
        <authorList>
            <person name="Klenk H.-P."/>
        </authorList>
    </citation>
    <scope>NUCLEOTIDE SEQUENCE [LARGE SCALE GENOMIC DNA]</scope>
    <source>
        <strain evidence="5 6">DSM 44231</strain>
    </source>
</reference>
<dbReference type="NCBIfam" id="TIGR01733">
    <property type="entry name" value="AA-adenyl-dom"/>
    <property type="match status" value="1"/>
</dbReference>
<dbReference type="PROSITE" id="PS00012">
    <property type="entry name" value="PHOSPHOPANTETHEINE"/>
    <property type="match status" value="1"/>
</dbReference>
<keyword evidence="2" id="KW-0596">Phosphopantetheine</keyword>
<comment type="caution">
    <text evidence="5">The sequence shown here is derived from an EMBL/GenBank/DDBJ whole genome shotgun (WGS) entry which is preliminary data.</text>
</comment>
<sequence>MSGPRLSAAPRIEDILPLAPLQQGLLFHALHDTDGLDFYTVQVAVDLYGELGVDALRDAVEALVRRHAGLRSVFVHEGLDQPVQVVLDHVEVPWEVVDCSAMSVAEAEARFEERYDADRLRRFALHEDVPLRCVLFRMPFKDFRLAVTVHHIVVDGWSLPVLLDELFELYDRHGDERGMAPVAPYREYLAWLDARDHEVSRKAWDAVLHDVAGPTLVGGPGRPGEQAPPAQLRAKLGEELTGRLAELARERGWTVNTVVQAAWGLTLGLHTGRTDVVFGGTVSGRPPELPGVERMIGLFINTLPVRVRWSPDDTAADLLDALQSQQTGLLEHQHVNLADLQGRVGRGPLFDTTLVFENYPAGDEDNTELAGGAFLIDVEARDATHYPVTLIGVPGPNLAFRLDHRPDLVDAATARRLADWLLSTLTDLVEHPDRPLGAGTPLTDADRDRVLHAWNDTATPVEDVTLTDLLDRQAASSPHATAILDQDRVLDYGELHESADRLARRLVAAGAGPDAVVAVSLPRSAGLVVALLAVLKSGAAYLPLDTDLPARRRAVLLAGARPVCVLTDDAAAFDGLPVVAVHGDDAPDVTVRRASPDDLAYVIHTSGSTGTPKGVGVPHRGIVNRLLWMQDRYRLTPDDRVLLKTPCTFDVSVWEFFWPLITGAAIVVTKPDGHRDPAHLARVINDHGVTTAHFVPSMLDAFLVDPVACPTLRRVVCSGEALLPATRDRFLAAYSAELHNLYGPTEASVDVTSWQCDAGDPRVPIGRPVWNTRAYVLDARLAPVPPGAPGELYLAGVQLARGYLGRPGVTATRFVADPHGPAGSRLYRTGDLARWDDDGALVYLGRADDQVKLRGVRVELGEVEAAVARCAGVAHAAVAVREDVPGDQRLAAYYVPEPGASPDPDAVRGHVAADLPAHLVPGTFTELAELPLNANGKLDRRALPAPRGAAAAGRAPRTLVEDLLCRMFAEVLRVDSVDPDRGFFAAGGHSLLAVTLADRVRSRFDADVTVRTLFESPSPAELARRLDGDPAATGVDALGALLPLRAGGDAPPLFCLPPASGLSWCYTGLLGALDPDVPLYGLQADLTGADPGTIGDQAARFADHIRSVAPHGPYRLLGWSMGGHLAHEVAVRLQEAGETVDLLAVLDSYPRVGTTPLSTAEVFADAFAGTGLSPEDLATPEGHARAVAVVRAELGGYEQTTEDLARAVLDAYLANGRALSAHTPRRFDGDLLFFRATDAADHPERDPGRWAPHVTGAIRVHDVPAPHEEMTRQDVLDEVAAAVDAAVATPRPEGDPR</sequence>